<sequence>MSEMEWMVNRKRLIRSQSETNTDCSRTRLLKPMRSRSQESRQVTRESPHNQSDSLTETSSQTVLEELQSRRSSITTIGSANLSESDSETSGYTTESSYQTAPGYERLPQTSSYASIQNSTTTDYLREIHVAIDALANQEEIQSIHRDLRELLTNEMALIRGTNGPVIYLIAYNYM</sequence>
<evidence type="ECO:0000256" key="1">
    <source>
        <dbReference type="SAM" id="MobiDB-lite"/>
    </source>
</evidence>
<feature type="region of interest" description="Disordered" evidence="1">
    <location>
        <begin position="17"/>
        <end position="106"/>
    </location>
</feature>
<gene>
    <name evidence="3" type="primary">LOC108021673</name>
</gene>
<feature type="compositionally biased region" description="Low complexity" evidence="1">
    <location>
        <begin position="88"/>
        <end position="97"/>
    </location>
</feature>
<evidence type="ECO:0000313" key="2">
    <source>
        <dbReference type="Proteomes" id="UP001652628"/>
    </source>
</evidence>
<evidence type="ECO:0000313" key="3">
    <source>
        <dbReference type="RefSeq" id="XP_016945978.3"/>
    </source>
</evidence>
<proteinExistence type="predicted"/>
<dbReference type="AlphaFoldDB" id="A0AB39ZZ83"/>
<keyword evidence="2" id="KW-1185">Reference proteome</keyword>
<dbReference type="GeneID" id="108021673"/>
<protein>
    <submittedName>
        <fullName evidence="3">Uncharacterized protein</fullName>
    </submittedName>
</protein>
<organism evidence="2 3">
    <name type="scientific">Drosophila suzukii</name>
    <name type="common">Spotted-wing drosophila fruit fly</name>
    <dbReference type="NCBI Taxonomy" id="28584"/>
    <lineage>
        <taxon>Eukaryota</taxon>
        <taxon>Metazoa</taxon>
        <taxon>Ecdysozoa</taxon>
        <taxon>Arthropoda</taxon>
        <taxon>Hexapoda</taxon>
        <taxon>Insecta</taxon>
        <taxon>Pterygota</taxon>
        <taxon>Neoptera</taxon>
        <taxon>Endopterygota</taxon>
        <taxon>Diptera</taxon>
        <taxon>Brachycera</taxon>
        <taxon>Muscomorpha</taxon>
        <taxon>Ephydroidea</taxon>
        <taxon>Drosophilidae</taxon>
        <taxon>Drosophila</taxon>
        <taxon>Sophophora</taxon>
    </lineage>
</organism>
<feature type="compositionally biased region" description="Polar residues" evidence="1">
    <location>
        <begin position="49"/>
        <end position="63"/>
    </location>
</feature>
<dbReference type="RefSeq" id="XP_016945978.3">
    <property type="nucleotide sequence ID" value="XM_017090489.4"/>
</dbReference>
<feature type="compositionally biased region" description="Basic and acidic residues" evidence="1">
    <location>
        <begin position="36"/>
        <end position="48"/>
    </location>
</feature>
<reference evidence="3" key="1">
    <citation type="submission" date="2025-08" db="UniProtKB">
        <authorList>
            <consortium name="RefSeq"/>
        </authorList>
    </citation>
    <scope>IDENTIFICATION</scope>
</reference>
<accession>A0AB39ZZ83</accession>
<feature type="compositionally biased region" description="Polar residues" evidence="1">
    <location>
        <begin position="70"/>
        <end position="82"/>
    </location>
</feature>
<dbReference type="Proteomes" id="UP001652628">
    <property type="component" value="Chromosome 2L"/>
</dbReference>
<name>A0AB39ZZ83_DROSZ</name>